<evidence type="ECO:0000313" key="3">
    <source>
        <dbReference type="Proteomes" id="UP000592820"/>
    </source>
</evidence>
<name>A0A7W8P385_9BURK</name>
<evidence type="ECO:0008006" key="4">
    <source>
        <dbReference type="Google" id="ProtNLM"/>
    </source>
</evidence>
<gene>
    <name evidence="2" type="ORF">HDG41_004039</name>
</gene>
<dbReference type="EMBL" id="JACHDE010000006">
    <property type="protein sequence ID" value="MBB5401956.1"/>
    <property type="molecule type" value="Genomic_DNA"/>
</dbReference>
<accession>A0A7W8P385</accession>
<evidence type="ECO:0000256" key="1">
    <source>
        <dbReference type="SAM" id="MobiDB-lite"/>
    </source>
</evidence>
<evidence type="ECO:0000313" key="2">
    <source>
        <dbReference type="EMBL" id="MBB5401956.1"/>
    </source>
</evidence>
<proteinExistence type="predicted"/>
<dbReference type="Proteomes" id="UP000592820">
    <property type="component" value="Unassembled WGS sequence"/>
</dbReference>
<comment type="caution">
    <text evidence="2">The sequence shown here is derived from an EMBL/GenBank/DDBJ whole genome shotgun (WGS) entry which is preliminary data.</text>
</comment>
<feature type="compositionally biased region" description="Low complexity" evidence="1">
    <location>
        <begin position="1"/>
        <end position="14"/>
    </location>
</feature>
<sequence>MTRKASPTRAASAKSPRRRPKAMLRPIVPAKAGEISLDYHMTLEALRSGVANQYHVGSMAQAIYMAMLLNQRGYGSAVPELFRDAEGVILRCRQAGLDTGICVVDHDAYALLGQVLTLFDQQLAVTPVGELIAVNAKLKTLFSAANGHGDVDSENTA</sequence>
<protein>
    <recommendedName>
        <fullName evidence="4">Fis family transcriptional regulator</fullName>
    </recommendedName>
</protein>
<organism evidence="2 3">
    <name type="scientific">Paraburkholderia youngii</name>
    <dbReference type="NCBI Taxonomy" id="2782701"/>
    <lineage>
        <taxon>Bacteria</taxon>
        <taxon>Pseudomonadati</taxon>
        <taxon>Pseudomonadota</taxon>
        <taxon>Betaproteobacteria</taxon>
        <taxon>Burkholderiales</taxon>
        <taxon>Burkholderiaceae</taxon>
        <taxon>Paraburkholderia</taxon>
    </lineage>
</organism>
<feature type="region of interest" description="Disordered" evidence="1">
    <location>
        <begin position="1"/>
        <end position="23"/>
    </location>
</feature>
<reference evidence="2 3" key="1">
    <citation type="submission" date="2020-08" db="EMBL/GenBank/DDBJ databases">
        <title>Genomic Encyclopedia of Type Strains, Phase IV (KMG-V): Genome sequencing to study the core and pangenomes of soil and plant-associated prokaryotes.</title>
        <authorList>
            <person name="Whitman W."/>
        </authorList>
    </citation>
    <scope>NUCLEOTIDE SEQUENCE [LARGE SCALE GENOMIC DNA]</scope>
    <source>
        <strain evidence="2 3">JPY162</strain>
    </source>
</reference>
<dbReference type="AlphaFoldDB" id="A0A7W8P385"/>
<dbReference type="RefSeq" id="WP_260332227.1">
    <property type="nucleotide sequence ID" value="NZ_JACHDE010000006.1"/>
</dbReference>